<keyword evidence="6 7" id="KW-0472">Membrane</keyword>
<dbReference type="AlphaFoldDB" id="A0A5J5IE28"/>
<evidence type="ECO:0000256" key="5">
    <source>
        <dbReference type="ARBA" id="ARBA00022989"/>
    </source>
</evidence>
<dbReference type="InterPro" id="IPR006304">
    <property type="entry name" value="T3SS_SpaR/YscT"/>
</dbReference>
<name>A0A5J5IE28_9SPHN</name>
<dbReference type="InterPro" id="IPR002010">
    <property type="entry name" value="T3SS_IM_R"/>
</dbReference>
<comment type="subcellular location">
    <subcellularLocation>
        <location evidence="1 7">Cell membrane</location>
        <topology evidence="1 7">Multi-pass membrane protein</topology>
    </subcellularLocation>
</comment>
<comment type="caution">
    <text evidence="9">The sequence shown here is derived from an EMBL/GenBank/DDBJ whole genome shotgun (WGS) entry which is preliminary data.</text>
</comment>
<keyword evidence="3 7" id="KW-1003">Cell membrane</keyword>
<evidence type="ECO:0000313" key="10">
    <source>
        <dbReference type="Proteomes" id="UP000325933"/>
    </source>
</evidence>
<dbReference type="Pfam" id="PF01311">
    <property type="entry name" value="Bac_export_1"/>
    <property type="match status" value="1"/>
</dbReference>
<evidence type="ECO:0000313" key="8">
    <source>
        <dbReference type="EMBL" id="KAA9021392.1"/>
    </source>
</evidence>
<dbReference type="PANTHER" id="PTHR30065">
    <property type="entry name" value="FLAGELLAR BIOSYNTHETIC PROTEIN FLIR"/>
    <property type="match status" value="1"/>
</dbReference>
<keyword evidence="4 7" id="KW-0812">Transmembrane</keyword>
<evidence type="ECO:0000313" key="9">
    <source>
        <dbReference type="EMBL" id="KAA9033754.1"/>
    </source>
</evidence>
<comment type="similarity">
    <text evidence="2 7">Belongs to the FliR/MopE/SpaR family.</text>
</comment>
<evidence type="ECO:0000256" key="1">
    <source>
        <dbReference type="ARBA" id="ARBA00004651"/>
    </source>
</evidence>
<evidence type="ECO:0000256" key="4">
    <source>
        <dbReference type="ARBA" id="ARBA00022692"/>
    </source>
</evidence>
<feature type="transmembrane region" description="Helical" evidence="7">
    <location>
        <begin position="12"/>
        <end position="32"/>
    </location>
</feature>
<evidence type="ECO:0000256" key="7">
    <source>
        <dbReference type="RuleBase" id="RU362072"/>
    </source>
</evidence>
<dbReference type="RefSeq" id="WP_120253218.1">
    <property type="nucleotide sequence ID" value="NZ_JBNNIY010000003.1"/>
</dbReference>
<sequence length="262" mass="27936">MMQGVPGWTGELILVGIASARFGFAFIMIPLFGKDTIPATVRNGIILTFGGIAFALQPNFMVQNIGTFGWAAMLLREAGIGVAIGFFFGTILWAMQAAGEIVDAKVGATIGQLIDPNSGGQVSLTGALMERLAHVLFAASGGILLLVATIMESFAVWPIAQSWPRLDPHSMILFEGEFGRLMALALIFAAPILVMLYVVDAALGLLNRFAQQLNVFSLSLSIKSWAASALLLILVPLLAQAVIMDLSTRQDVVRSVARAFAR</sequence>
<proteinExistence type="inferred from homology"/>
<dbReference type="EMBL" id="VYQA01000001">
    <property type="protein sequence ID" value="KAA9033754.1"/>
    <property type="molecule type" value="Genomic_DNA"/>
</dbReference>
<gene>
    <name evidence="9" type="ORF">F4U95_01475</name>
    <name evidence="8" type="ORF">F4U96_01475</name>
</gene>
<dbReference type="GO" id="GO:0005886">
    <property type="term" value="C:plasma membrane"/>
    <property type="evidence" value="ECO:0007669"/>
    <property type="project" value="UniProtKB-SubCell"/>
</dbReference>
<protein>
    <submittedName>
        <fullName evidence="9">EscT/YscT/HrcT family type III secretion system export apparatus protein</fullName>
    </submittedName>
</protein>
<keyword evidence="11" id="KW-1185">Reference proteome</keyword>
<dbReference type="Proteomes" id="UP000325933">
    <property type="component" value="Unassembled WGS sequence"/>
</dbReference>
<dbReference type="PRINTS" id="PR00953">
    <property type="entry name" value="TYPE3IMRPROT"/>
</dbReference>
<organism evidence="9 10">
    <name type="scientific">Sphingobium limneticum</name>
    <dbReference type="NCBI Taxonomy" id="1007511"/>
    <lineage>
        <taxon>Bacteria</taxon>
        <taxon>Pseudomonadati</taxon>
        <taxon>Pseudomonadota</taxon>
        <taxon>Alphaproteobacteria</taxon>
        <taxon>Sphingomonadales</taxon>
        <taxon>Sphingomonadaceae</taxon>
        <taxon>Sphingobium</taxon>
    </lineage>
</organism>
<feature type="transmembrane region" description="Helical" evidence="7">
    <location>
        <begin position="44"/>
        <end position="62"/>
    </location>
</feature>
<dbReference type="Proteomes" id="UP000326364">
    <property type="component" value="Unassembled WGS sequence"/>
</dbReference>
<dbReference type="EMBL" id="VYQB01000001">
    <property type="protein sequence ID" value="KAA9021392.1"/>
    <property type="molecule type" value="Genomic_DNA"/>
</dbReference>
<keyword evidence="5 7" id="KW-1133">Transmembrane helix</keyword>
<accession>A0A5J5IE28</accession>
<dbReference type="PANTHER" id="PTHR30065:SF1">
    <property type="entry name" value="SURFACE PRESENTATION OF ANTIGENS PROTEIN SPAR"/>
    <property type="match status" value="1"/>
</dbReference>
<evidence type="ECO:0000313" key="11">
    <source>
        <dbReference type="Proteomes" id="UP000326364"/>
    </source>
</evidence>
<dbReference type="GO" id="GO:0006605">
    <property type="term" value="P:protein targeting"/>
    <property type="evidence" value="ECO:0007669"/>
    <property type="project" value="UniProtKB-UniRule"/>
</dbReference>
<evidence type="ECO:0000256" key="2">
    <source>
        <dbReference type="ARBA" id="ARBA00009772"/>
    </source>
</evidence>
<evidence type="ECO:0000256" key="6">
    <source>
        <dbReference type="ARBA" id="ARBA00023136"/>
    </source>
</evidence>
<feature type="transmembrane region" description="Helical" evidence="7">
    <location>
        <begin position="132"/>
        <end position="160"/>
    </location>
</feature>
<evidence type="ECO:0000256" key="3">
    <source>
        <dbReference type="ARBA" id="ARBA00022475"/>
    </source>
</evidence>
<reference evidence="10 11" key="1">
    <citation type="submission" date="2019-09" db="EMBL/GenBank/DDBJ databases">
        <authorList>
            <person name="Feng G."/>
        </authorList>
    </citation>
    <scope>NUCLEOTIDE SEQUENCE [LARGE SCALE GENOMIC DNA]</scope>
    <source>
        <strain evidence="9 10">KACC 19283</strain>
        <strain evidence="8 11">KACC 19284</strain>
    </source>
</reference>
<dbReference type="NCBIfam" id="TIGR01401">
    <property type="entry name" value="fliR_like_III"/>
    <property type="match status" value="1"/>
</dbReference>
<feature type="transmembrane region" description="Helical" evidence="7">
    <location>
        <begin position="74"/>
        <end position="95"/>
    </location>
</feature>
<feature type="transmembrane region" description="Helical" evidence="7">
    <location>
        <begin position="181"/>
        <end position="205"/>
    </location>
</feature>